<evidence type="ECO:0000256" key="1">
    <source>
        <dbReference type="ARBA" id="ARBA00009614"/>
    </source>
</evidence>
<evidence type="ECO:0000256" key="7">
    <source>
        <dbReference type="ARBA" id="ARBA00023049"/>
    </source>
</evidence>
<dbReference type="SUPFAM" id="SSF55486">
    <property type="entry name" value="Metalloproteases ('zincins'), catalytic domain"/>
    <property type="match status" value="1"/>
</dbReference>
<keyword evidence="11" id="KW-0106">Calcium</keyword>
<sequence length="275" mass="30629">MAEDMDSTDIFNANLENAITRYQAKLGLPVTGKLDSGTLSEIMSPRCGVPDKPPEKLSAMQRFEYFTGRPRWARSIPMTLTYAFSPSNFITSLSMQDIREVFKRAFGHWAAVIPVTFLEANDYGFADIKIGFYSGDHGDGEAFDGVLGVLAHAFSPESGRFHLDAAETWAVDFKTEKSEVAVDLESVAIHEIGHLLGLAHTSVKEAVMYPSLKPRQKKLDLKIDDIKGVQALYGSNPNFNFQAFSESDISSNDAVDFRIRSEICFIFLLVLILWL</sequence>
<dbReference type="EMBL" id="JBFOLJ010000014">
    <property type="protein sequence ID" value="KAL2477987.1"/>
    <property type="molecule type" value="Genomic_DNA"/>
</dbReference>
<evidence type="ECO:0000256" key="6">
    <source>
        <dbReference type="ARBA" id="ARBA00022833"/>
    </source>
</evidence>
<comment type="cofactor">
    <cofactor evidence="11">
        <name>Ca(2+)</name>
        <dbReference type="ChEBI" id="CHEBI:29108"/>
    </cofactor>
    <text evidence="11">Can bind about 5 Ca(2+) ions per subunit.</text>
</comment>
<dbReference type="AlphaFoldDB" id="A0ABD1QP58"/>
<dbReference type="InterPro" id="IPR001818">
    <property type="entry name" value="Pept_M10_metallopeptidase"/>
</dbReference>
<dbReference type="Pfam" id="PF00413">
    <property type="entry name" value="Peptidase_M10"/>
    <property type="match status" value="1"/>
</dbReference>
<accession>A0ABD1QP58</accession>
<comment type="cofactor">
    <cofactor evidence="11">
        <name>Zn(2+)</name>
        <dbReference type="ChEBI" id="CHEBI:29105"/>
    </cofactor>
    <text evidence="11">Binds 2 Zn(2+) ions per subunit.</text>
</comment>
<dbReference type="PROSITE" id="PS00546">
    <property type="entry name" value="CYSTEINE_SWITCH"/>
    <property type="match status" value="1"/>
</dbReference>
<dbReference type="PANTHER" id="PTHR10201:SF321">
    <property type="entry name" value="METALLOENDOPROTEINASE 4-MMP"/>
    <property type="match status" value="1"/>
</dbReference>
<evidence type="ECO:0000256" key="11">
    <source>
        <dbReference type="PIRSR" id="PIRSR621190-2"/>
    </source>
</evidence>
<keyword evidence="9" id="KW-0325">Glycoprotein</keyword>
<evidence type="ECO:0000259" key="12">
    <source>
        <dbReference type="SMART" id="SM00235"/>
    </source>
</evidence>
<evidence type="ECO:0000256" key="10">
    <source>
        <dbReference type="PIRSR" id="PIRSR621190-1"/>
    </source>
</evidence>
<feature type="binding site" evidence="11">
    <location>
        <position position="145"/>
    </location>
    <ligand>
        <name>Ca(2+)</name>
        <dbReference type="ChEBI" id="CHEBI:29108"/>
        <label>3</label>
    </ligand>
</feature>
<evidence type="ECO:0000256" key="8">
    <source>
        <dbReference type="ARBA" id="ARBA00023145"/>
    </source>
</evidence>
<feature type="active site" evidence="10">
    <location>
        <position position="191"/>
    </location>
</feature>
<comment type="caution">
    <text evidence="13">The sequence shown here is derived from an EMBL/GenBank/DDBJ whole genome shotgun (WGS) entry which is preliminary data.</text>
</comment>
<dbReference type="InterPro" id="IPR006026">
    <property type="entry name" value="Peptidase_Metallo"/>
</dbReference>
<protein>
    <submittedName>
        <fullName evidence="13">Matrixin family protein</fullName>
    </submittedName>
</protein>
<feature type="binding site" evidence="11">
    <location>
        <position position="152"/>
    </location>
    <ligand>
        <name>Zn(2+)</name>
        <dbReference type="ChEBI" id="CHEBI:29105"/>
        <label>1</label>
    </ligand>
</feature>
<dbReference type="GO" id="GO:0004222">
    <property type="term" value="F:metalloendopeptidase activity"/>
    <property type="evidence" value="ECO:0007669"/>
    <property type="project" value="UniProtKB-ARBA"/>
</dbReference>
<reference evidence="14" key="1">
    <citation type="submission" date="2024-07" db="EMBL/GenBank/DDBJ databases">
        <title>Two chromosome-level genome assemblies of Korean endemic species Abeliophyllum distichum and Forsythia ovata (Oleaceae).</title>
        <authorList>
            <person name="Jang H."/>
        </authorList>
    </citation>
    <scope>NUCLEOTIDE SEQUENCE [LARGE SCALE GENOMIC DNA]</scope>
</reference>
<feature type="binding site" evidence="11">
    <location>
        <position position="190"/>
    </location>
    <ligand>
        <name>Zn(2+)</name>
        <dbReference type="ChEBI" id="CHEBI:29105"/>
        <label>2</label>
        <note>catalytic</note>
    </ligand>
</feature>
<feature type="binding site" evidence="11">
    <location>
        <position position="127"/>
    </location>
    <ligand>
        <name>Ca(2+)</name>
        <dbReference type="ChEBI" id="CHEBI:29108"/>
        <label>2</label>
    </ligand>
</feature>
<keyword evidence="8" id="KW-0865">Zymogen</keyword>
<dbReference type="CDD" id="cd04278">
    <property type="entry name" value="ZnMc_MMP"/>
    <property type="match status" value="1"/>
</dbReference>
<feature type="binding site" evidence="11">
    <location>
        <position position="139"/>
    </location>
    <ligand>
        <name>Zn(2+)</name>
        <dbReference type="ChEBI" id="CHEBI:29105"/>
        <label>1</label>
    </ligand>
</feature>
<evidence type="ECO:0000256" key="3">
    <source>
        <dbReference type="ARBA" id="ARBA00022723"/>
    </source>
</evidence>
<dbReference type="GO" id="GO:0046872">
    <property type="term" value="F:metal ion binding"/>
    <property type="evidence" value="ECO:0007669"/>
    <property type="project" value="UniProtKB-KW"/>
</dbReference>
<feature type="binding site" evidence="11">
    <location>
        <position position="144"/>
    </location>
    <ligand>
        <name>Ca(2+)</name>
        <dbReference type="ChEBI" id="CHEBI:29108"/>
        <label>3</label>
    </ligand>
</feature>
<evidence type="ECO:0000256" key="5">
    <source>
        <dbReference type="ARBA" id="ARBA00022801"/>
    </source>
</evidence>
<keyword evidence="14" id="KW-1185">Reference proteome</keyword>
<dbReference type="Gene3D" id="3.40.390.10">
    <property type="entry name" value="Collagenase (Catalytic Domain)"/>
    <property type="match status" value="1"/>
</dbReference>
<keyword evidence="2" id="KW-0645">Protease</keyword>
<evidence type="ECO:0000256" key="2">
    <source>
        <dbReference type="ARBA" id="ARBA00022670"/>
    </source>
</evidence>
<feature type="domain" description="Peptidase metallopeptidase" evidence="12">
    <location>
        <begin position="68"/>
        <end position="235"/>
    </location>
</feature>
<keyword evidence="7" id="KW-0482">Metalloprotease</keyword>
<dbReference type="InterPro" id="IPR021190">
    <property type="entry name" value="Pept_M10A"/>
</dbReference>
<name>A0ABD1QP58_9LAMI</name>
<keyword evidence="6 11" id="KW-0862">Zinc</keyword>
<dbReference type="Proteomes" id="UP001604277">
    <property type="component" value="Unassembled WGS sequence"/>
</dbReference>
<keyword evidence="4" id="KW-0732">Signal</keyword>
<evidence type="ECO:0000256" key="4">
    <source>
        <dbReference type="ARBA" id="ARBA00022729"/>
    </source>
</evidence>
<organism evidence="13 14">
    <name type="scientific">Forsythia ovata</name>
    <dbReference type="NCBI Taxonomy" id="205694"/>
    <lineage>
        <taxon>Eukaryota</taxon>
        <taxon>Viridiplantae</taxon>
        <taxon>Streptophyta</taxon>
        <taxon>Embryophyta</taxon>
        <taxon>Tracheophyta</taxon>
        <taxon>Spermatophyta</taxon>
        <taxon>Magnoliopsida</taxon>
        <taxon>eudicotyledons</taxon>
        <taxon>Gunneridae</taxon>
        <taxon>Pentapetalae</taxon>
        <taxon>asterids</taxon>
        <taxon>lamiids</taxon>
        <taxon>Lamiales</taxon>
        <taxon>Oleaceae</taxon>
        <taxon>Forsythieae</taxon>
        <taxon>Forsythia</taxon>
    </lineage>
</organism>
<keyword evidence="3 11" id="KW-0479">Metal-binding</keyword>
<feature type="binding site" evidence="11">
    <location>
        <position position="200"/>
    </location>
    <ligand>
        <name>Zn(2+)</name>
        <dbReference type="ChEBI" id="CHEBI:29105"/>
        <label>2</label>
        <note>catalytic</note>
    </ligand>
</feature>
<evidence type="ECO:0000313" key="14">
    <source>
        <dbReference type="Proteomes" id="UP001604277"/>
    </source>
</evidence>
<evidence type="ECO:0000313" key="13">
    <source>
        <dbReference type="EMBL" id="KAL2477987.1"/>
    </source>
</evidence>
<evidence type="ECO:0000256" key="9">
    <source>
        <dbReference type="ARBA" id="ARBA00023180"/>
    </source>
</evidence>
<gene>
    <name evidence="13" type="ORF">Fot_47001</name>
</gene>
<feature type="binding site" evidence="11">
    <location>
        <position position="208"/>
    </location>
    <ligand>
        <name>Zn(2+)</name>
        <dbReference type="ChEBI" id="CHEBI:29105"/>
        <label>2</label>
        <note>catalytic</note>
    </ligand>
</feature>
<dbReference type="PANTHER" id="PTHR10201">
    <property type="entry name" value="MATRIX METALLOPROTEINASE"/>
    <property type="match status" value="1"/>
</dbReference>
<dbReference type="GO" id="GO:0006508">
    <property type="term" value="P:proteolysis"/>
    <property type="evidence" value="ECO:0007669"/>
    <property type="project" value="UniProtKB-KW"/>
</dbReference>
<feature type="binding site" evidence="11">
    <location>
        <position position="167"/>
    </location>
    <ligand>
        <name>Ca(2+)</name>
        <dbReference type="ChEBI" id="CHEBI:29108"/>
        <label>3</label>
    </ligand>
</feature>
<keyword evidence="5" id="KW-0378">Hydrolase</keyword>
<feature type="binding site" evidence="11">
    <location>
        <position position="162"/>
    </location>
    <ligand>
        <name>Zn(2+)</name>
        <dbReference type="ChEBI" id="CHEBI:29105"/>
        <label>1</label>
    </ligand>
</feature>
<dbReference type="PRINTS" id="PR00138">
    <property type="entry name" value="MATRIXIN"/>
</dbReference>
<feature type="binding site" evidence="11">
    <location>
        <position position="194"/>
    </location>
    <ligand>
        <name>Zn(2+)</name>
        <dbReference type="ChEBI" id="CHEBI:29105"/>
        <label>2</label>
        <note>catalytic</note>
    </ligand>
</feature>
<dbReference type="SMART" id="SM00235">
    <property type="entry name" value="ZnMc"/>
    <property type="match status" value="1"/>
</dbReference>
<comment type="similarity">
    <text evidence="1">Belongs to the peptidase M10A family. Matrix metalloproteinases (MMPs) subfamily.</text>
</comment>
<dbReference type="InterPro" id="IPR033739">
    <property type="entry name" value="M10A_MMP"/>
</dbReference>
<dbReference type="InterPro" id="IPR002477">
    <property type="entry name" value="Peptidoglycan-bd-like"/>
</dbReference>
<proteinExistence type="inferred from homology"/>
<feature type="binding site" evidence="11">
    <location>
        <position position="167"/>
    </location>
    <ligand>
        <name>Ca(2+)</name>
        <dbReference type="ChEBI" id="CHEBI:29108"/>
        <label>1</label>
    </ligand>
</feature>
<dbReference type="InterPro" id="IPR021158">
    <property type="entry name" value="Pept_M10A_Zn_BS"/>
</dbReference>
<feature type="binding site" evidence="11">
    <location>
        <position position="164"/>
    </location>
    <ligand>
        <name>Ca(2+)</name>
        <dbReference type="ChEBI" id="CHEBI:29108"/>
        <label>3</label>
    </ligand>
</feature>
<feature type="binding site" evidence="11">
    <location>
        <position position="137"/>
    </location>
    <ligand>
        <name>Zn(2+)</name>
        <dbReference type="ChEBI" id="CHEBI:29105"/>
        <label>1</label>
    </ligand>
</feature>
<dbReference type="InterPro" id="IPR036365">
    <property type="entry name" value="PGBD-like_sf"/>
</dbReference>
<dbReference type="InterPro" id="IPR024079">
    <property type="entry name" value="MetalloPept_cat_dom_sf"/>
</dbReference>
<dbReference type="SUPFAM" id="SSF47090">
    <property type="entry name" value="PGBD-like"/>
    <property type="match status" value="1"/>
</dbReference>
<dbReference type="FunFam" id="3.40.390.10:FF:000018">
    <property type="entry name" value="Metalloendoproteinase 1"/>
    <property type="match status" value="1"/>
</dbReference>
<feature type="binding site" description="in inhibited form" evidence="11">
    <location>
        <position position="47"/>
    </location>
    <ligand>
        <name>Zn(2+)</name>
        <dbReference type="ChEBI" id="CHEBI:29105"/>
        <label>2</label>
        <note>catalytic</note>
    </ligand>
</feature>
<dbReference type="Pfam" id="PF01471">
    <property type="entry name" value="PG_binding_1"/>
    <property type="match status" value="1"/>
</dbReference>